<name>C4R3G1_KOMPG</name>
<dbReference type="AlphaFoldDB" id="C4R3G1"/>
<reference evidence="6 7" key="1">
    <citation type="journal article" date="2009" name="Nat. Biotechnol.">
        <title>Genome sequence of the recombinant protein production host Pichia pastoris.</title>
        <authorList>
            <person name="De Schutter K."/>
            <person name="Lin Y.C."/>
            <person name="Tiels P."/>
            <person name="Van Hecke A."/>
            <person name="Glinka S."/>
            <person name="Weber-Lehmann J."/>
            <person name="Rouze P."/>
            <person name="Van de Peer Y."/>
            <person name="Callewaert N."/>
        </authorList>
    </citation>
    <scope>NUCLEOTIDE SEQUENCE [LARGE SCALE GENOMIC DNA]</scope>
    <source>
        <strain evidence="7">GS115 / ATCC 20864</strain>
    </source>
</reference>
<dbReference type="KEGG" id="ppa:PAS_chr3_0067"/>
<evidence type="ECO:0000256" key="5">
    <source>
        <dbReference type="ARBA" id="ARBA00023288"/>
    </source>
</evidence>
<dbReference type="Proteomes" id="UP000000314">
    <property type="component" value="Chromosome 3"/>
</dbReference>
<keyword evidence="4" id="KW-0564">Palmitate</keyword>
<dbReference type="GO" id="GO:0043410">
    <property type="term" value="P:positive regulation of MAPK cascade"/>
    <property type="evidence" value="ECO:0007669"/>
    <property type="project" value="InterPro"/>
</dbReference>
<sequence length="119" mass="13512">MGICLSCLRPNYDDNDLNNDYSENTPLLNDEDNAVNSHFYEARNNELEDIVNNTNENLIDVTNFHLDTNQEVQPSEKGANSLNSTLHSEKDLSELEAKIREDFAIDESLKSLPLVLNLE</sequence>
<accession>C4R3G1</accession>
<keyword evidence="5" id="KW-0449">Lipoprotein</keyword>
<dbReference type="GO" id="GO:0031902">
    <property type="term" value="C:late endosome membrane"/>
    <property type="evidence" value="ECO:0007669"/>
    <property type="project" value="InterPro"/>
</dbReference>
<keyword evidence="7" id="KW-1185">Reference proteome</keyword>
<evidence type="ECO:0000256" key="2">
    <source>
        <dbReference type="ARBA" id="ARBA00022707"/>
    </source>
</evidence>
<dbReference type="HOGENOM" id="CLU_2062341_0_0_1"/>
<gene>
    <name evidence="6" type="ordered locus">PAS_chr3_0067</name>
</gene>
<protein>
    <submittedName>
        <fullName evidence="6">Uncharacterized protein</fullName>
    </submittedName>
</protein>
<dbReference type="InterPro" id="IPR028209">
    <property type="entry name" value="LAMTOR1/MEH1"/>
</dbReference>
<evidence type="ECO:0000256" key="4">
    <source>
        <dbReference type="ARBA" id="ARBA00023139"/>
    </source>
</evidence>
<dbReference type="GO" id="GO:0016197">
    <property type="term" value="P:endosomal transport"/>
    <property type="evidence" value="ECO:0007669"/>
    <property type="project" value="InterPro"/>
</dbReference>
<dbReference type="InParanoid" id="C4R3G1"/>
<dbReference type="EMBL" id="FN392321">
    <property type="protein sequence ID" value="CAY69996.1"/>
    <property type="molecule type" value="Genomic_DNA"/>
</dbReference>
<evidence type="ECO:0000256" key="3">
    <source>
        <dbReference type="ARBA" id="ARBA00023136"/>
    </source>
</evidence>
<dbReference type="GeneID" id="8199353"/>
<comment type="subcellular location">
    <subcellularLocation>
        <location evidence="1">Endomembrane system</location>
    </subcellularLocation>
</comment>
<organism evidence="6 7">
    <name type="scientific">Komagataella phaffii (strain GS115 / ATCC 20864)</name>
    <name type="common">Yeast</name>
    <name type="synonym">Pichia pastoris</name>
    <dbReference type="NCBI Taxonomy" id="644223"/>
    <lineage>
        <taxon>Eukaryota</taxon>
        <taxon>Fungi</taxon>
        <taxon>Dikarya</taxon>
        <taxon>Ascomycota</taxon>
        <taxon>Saccharomycotina</taxon>
        <taxon>Pichiomycetes</taxon>
        <taxon>Pichiales</taxon>
        <taxon>Pichiaceae</taxon>
        <taxon>Komagataella</taxon>
    </lineage>
</organism>
<dbReference type="OrthoDB" id="3981042at2759"/>
<evidence type="ECO:0000313" key="6">
    <source>
        <dbReference type="EMBL" id="CAY69996.1"/>
    </source>
</evidence>
<dbReference type="GO" id="GO:0071230">
    <property type="term" value="P:cellular response to amino acid stimulus"/>
    <property type="evidence" value="ECO:0007669"/>
    <property type="project" value="InterPro"/>
</dbReference>
<evidence type="ECO:0000313" key="7">
    <source>
        <dbReference type="Proteomes" id="UP000000314"/>
    </source>
</evidence>
<keyword evidence="3" id="KW-0472">Membrane</keyword>
<dbReference type="GO" id="GO:0001919">
    <property type="term" value="P:regulation of receptor recycling"/>
    <property type="evidence" value="ECO:0007669"/>
    <property type="project" value="InterPro"/>
</dbReference>
<evidence type="ECO:0000256" key="1">
    <source>
        <dbReference type="ARBA" id="ARBA00004308"/>
    </source>
</evidence>
<dbReference type="GO" id="GO:0045121">
    <property type="term" value="C:membrane raft"/>
    <property type="evidence" value="ECO:0007669"/>
    <property type="project" value="InterPro"/>
</dbReference>
<dbReference type="RefSeq" id="XP_002492276.1">
    <property type="nucleotide sequence ID" value="XM_002492231.1"/>
</dbReference>
<dbReference type="SMART" id="SM01262">
    <property type="entry name" value="LAMTOR"/>
    <property type="match status" value="1"/>
</dbReference>
<keyword evidence="2" id="KW-0519">Myristate</keyword>
<dbReference type="GO" id="GO:0032008">
    <property type="term" value="P:positive regulation of TOR signaling"/>
    <property type="evidence" value="ECO:0007669"/>
    <property type="project" value="InterPro"/>
</dbReference>
<proteinExistence type="predicted"/>
<dbReference type="GO" id="GO:0071986">
    <property type="term" value="C:Ragulator complex"/>
    <property type="evidence" value="ECO:0007669"/>
    <property type="project" value="InterPro"/>
</dbReference>